<evidence type="ECO:0000256" key="3">
    <source>
        <dbReference type="ARBA" id="ARBA00004910"/>
    </source>
</evidence>
<comment type="caution">
    <text evidence="14">The sequence shown here is derived from an EMBL/GenBank/DDBJ whole genome shotgun (WGS) entry which is preliminary data.</text>
</comment>
<keyword evidence="10 12" id="KW-0560">Oxidoreductase</keyword>
<comment type="pathway">
    <text evidence="2 12">Cofactor biosynthesis; riboflavin biosynthesis; 5-amino-6-(D-ribitylamino)uracil from GTP: step 2/4.</text>
</comment>
<evidence type="ECO:0000256" key="2">
    <source>
        <dbReference type="ARBA" id="ARBA00004882"/>
    </source>
</evidence>
<keyword evidence="7 12" id="KW-0479">Metal-binding</keyword>
<proteinExistence type="inferred from homology"/>
<dbReference type="GO" id="GO:0008703">
    <property type="term" value="F:5-amino-6-(5-phosphoribosylamino)uracil reductase activity"/>
    <property type="evidence" value="ECO:0007669"/>
    <property type="project" value="UniProtKB-EC"/>
</dbReference>
<evidence type="ECO:0000256" key="9">
    <source>
        <dbReference type="ARBA" id="ARBA00022857"/>
    </source>
</evidence>
<dbReference type="InterPro" id="IPR050765">
    <property type="entry name" value="Riboflavin_Biosynth_HTPR"/>
</dbReference>
<dbReference type="PROSITE" id="PS00903">
    <property type="entry name" value="CYT_DCMP_DEAMINASES_1"/>
    <property type="match status" value="1"/>
</dbReference>
<evidence type="ECO:0000256" key="12">
    <source>
        <dbReference type="PIRNR" id="PIRNR006769"/>
    </source>
</evidence>
<keyword evidence="8 12" id="KW-0862">Zinc</keyword>
<comment type="similarity">
    <text evidence="4 12">In the N-terminal section; belongs to the cytidine and deoxycytidylate deaminase family.</text>
</comment>
<comment type="catalytic activity">
    <reaction evidence="12">
        <text>5-amino-6-(5-phospho-D-ribitylamino)uracil + NADP(+) = 5-amino-6-(5-phospho-D-ribosylamino)uracil + NADPH + H(+)</text>
        <dbReference type="Rhea" id="RHEA:17845"/>
        <dbReference type="ChEBI" id="CHEBI:15378"/>
        <dbReference type="ChEBI" id="CHEBI:57783"/>
        <dbReference type="ChEBI" id="CHEBI:58349"/>
        <dbReference type="ChEBI" id="CHEBI:58421"/>
        <dbReference type="ChEBI" id="CHEBI:58453"/>
        <dbReference type="EC" id="1.1.1.193"/>
    </reaction>
</comment>
<evidence type="ECO:0000256" key="5">
    <source>
        <dbReference type="ARBA" id="ARBA00007417"/>
    </source>
</evidence>
<dbReference type="SUPFAM" id="SSF53927">
    <property type="entry name" value="Cytidine deaminase-like"/>
    <property type="match status" value="1"/>
</dbReference>
<comment type="function">
    <text evidence="1 12">Converts 2,5-diamino-6-(ribosylamino)-4(3h)-pyrimidinone 5'-phosphate into 5-amino-6-(ribosylamino)-2,4(1h,3h)-pyrimidinedione 5'-phosphate.</text>
</comment>
<organism evidence="14 15">
    <name type="scientific">Spirosoma flavum</name>
    <dbReference type="NCBI Taxonomy" id="2048557"/>
    <lineage>
        <taxon>Bacteria</taxon>
        <taxon>Pseudomonadati</taxon>
        <taxon>Bacteroidota</taxon>
        <taxon>Cytophagia</taxon>
        <taxon>Cytophagales</taxon>
        <taxon>Cytophagaceae</taxon>
        <taxon>Spirosoma</taxon>
    </lineage>
</organism>
<reference evidence="15" key="1">
    <citation type="journal article" date="2019" name="Int. J. Syst. Evol. Microbiol.">
        <title>The Global Catalogue of Microorganisms (GCM) 10K type strain sequencing project: providing services to taxonomists for standard genome sequencing and annotation.</title>
        <authorList>
            <consortium name="The Broad Institute Genomics Platform"/>
            <consortium name="The Broad Institute Genome Sequencing Center for Infectious Disease"/>
            <person name="Wu L."/>
            <person name="Ma J."/>
        </authorList>
    </citation>
    <scope>NUCLEOTIDE SEQUENCE [LARGE SCALE GENOMIC DNA]</scope>
    <source>
        <strain evidence="15">KCTC 52490</strain>
    </source>
</reference>
<dbReference type="InterPro" id="IPR024072">
    <property type="entry name" value="DHFR-like_dom_sf"/>
</dbReference>
<keyword evidence="12 14" id="KW-0378">Hydrolase</keyword>
<comment type="similarity">
    <text evidence="5 12">In the C-terminal section; belongs to the HTP reductase family.</text>
</comment>
<dbReference type="EMBL" id="JBHUOM010000002">
    <property type="protein sequence ID" value="MFD2933557.1"/>
    <property type="molecule type" value="Genomic_DNA"/>
</dbReference>
<evidence type="ECO:0000313" key="15">
    <source>
        <dbReference type="Proteomes" id="UP001597512"/>
    </source>
</evidence>
<keyword evidence="15" id="KW-1185">Reference proteome</keyword>
<dbReference type="InterPro" id="IPR016192">
    <property type="entry name" value="APOBEC/CMP_deaminase_Zn-bd"/>
</dbReference>
<dbReference type="PIRSF" id="PIRSF006769">
    <property type="entry name" value="RibD"/>
    <property type="match status" value="1"/>
</dbReference>
<dbReference type="PANTHER" id="PTHR38011:SF7">
    <property type="entry name" value="2,5-DIAMINO-6-RIBOSYLAMINO-4(3H)-PYRIMIDINONE 5'-PHOSPHATE REDUCTASE"/>
    <property type="match status" value="1"/>
</dbReference>
<evidence type="ECO:0000256" key="8">
    <source>
        <dbReference type="ARBA" id="ARBA00022833"/>
    </source>
</evidence>
<evidence type="ECO:0000256" key="4">
    <source>
        <dbReference type="ARBA" id="ARBA00005259"/>
    </source>
</evidence>
<dbReference type="PROSITE" id="PS51747">
    <property type="entry name" value="CYT_DCMP_DEAMINASES_2"/>
    <property type="match status" value="1"/>
</dbReference>
<evidence type="ECO:0000256" key="7">
    <source>
        <dbReference type="ARBA" id="ARBA00022723"/>
    </source>
</evidence>
<dbReference type="PANTHER" id="PTHR38011">
    <property type="entry name" value="DIHYDROFOLATE REDUCTASE FAMILY PROTEIN (AFU_ORTHOLOGUE AFUA_8G06820)"/>
    <property type="match status" value="1"/>
</dbReference>
<evidence type="ECO:0000313" key="14">
    <source>
        <dbReference type="EMBL" id="MFD2933557.1"/>
    </source>
</evidence>
<sequence length="373" mass="41603">MNERFMLRALELASLGRGHVSPNPMVGCVIIHGPESDEPNAEPRIIGEGWHQRYGDWHAEVNAIRSVRPEDAHLLTESTVYVTLEPCSHWGKTPPCADLLIENRVKRVICCNDDPNPLVAGQGFAKLRAAGITVGTGVMAEQGRDLNARFFTFFERKRPYIILKWAETADGFIAGEQGTPVKISGELAHRLVHRWRSEEDAIMVGTNTARLDNPRLNTRLWPIQAGPLQTGFNKNPTRIVIDNQLSLDQTLNLFDGSQPTIVYHQRPLSFVPERHNVSYSFAPQDAGPLLVHLMQDLHQRRIQSVLVEGGTTLLKSFMEAGLWDEMRVFRSPTMLGGGRLADAIKAPAVRGNLISREKVGEDELTIYKNSPGN</sequence>
<dbReference type="GO" id="GO:0008835">
    <property type="term" value="F:diaminohydroxyphosphoribosylaminopyrimidine deaminase activity"/>
    <property type="evidence" value="ECO:0007669"/>
    <property type="project" value="UniProtKB-EC"/>
</dbReference>
<feature type="domain" description="CMP/dCMP-type deaminase" evidence="13">
    <location>
        <begin position="1"/>
        <end position="135"/>
    </location>
</feature>
<dbReference type="Pfam" id="PF01872">
    <property type="entry name" value="RibD_C"/>
    <property type="match status" value="1"/>
</dbReference>
<dbReference type="RefSeq" id="WP_381498013.1">
    <property type="nucleotide sequence ID" value="NZ_JBHUOM010000002.1"/>
</dbReference>
<dbReference type="InterPro" id="IPR016193">
    <property type="entry name" value="Cytidine_deaminase-like"/>
</dbReference>
<evidence type="ECO:0000256" key="10">
    <source>
        <dbReference type="ARBA" id="ARBA00023002"/>
    </source>
</evidence>
<dbReference type="InterPro" id="IPR002125">
    <property type="entry name" value="CMP_dCMP_dom"/>
</dbReference>
<gene>
    <name evidence="14" type="primary">ribD</name>
    <name evidence="14" type="ORF">ACFS25_07165</name>
</gene>
<evidence type="ECO:0000259" key="13">
    <source>
        <dbReference type="PROSITE" id="PS51747"/>
    </source>
</evidence>
<evidence type="ECO:0000256" key="11">
    <source>
        <dbReference type="ARBA" id="ARBA00023268"/>
    </source>
</evidence>
<evidence type="ECO:0000256" key="1">
    <source>
        <dbReference type="ARBA" id="ARBA00002151"/>
    </source>
</evidence>
<name>A0ABW6ADQ6_9BACT</name>
<comment type="catalytic activity">
    <reaction evidence="12">
        <text>2,5-diamino-6-hydroxy-4-(5-phosphoribosylamino)-pyrimidine + H2O + H(+) = 5-amino-6-(5-phospho-D-ribosylamino)uracil + NH4(+)</text>
        <dbReference type="Rhea" id="RHEA:21868"/>
        <dbReference type="ChEBI" id="CHEBI:15377"/>
        <dbReference type="ChEBI" id="CHEBI:15378"/>
        <dbReference type="ChEBI" id="CHEBI:28938"/>
        <dbReference type="ChEBI" id="CHEBI:58453"/>
        <dbReference type="ChEBI" id="CHEBI:58614"/>
        <dbReference type="EC" id="3.5.4.26"/>
    </reaction>
</comment>
<dbReference type="Proteomes" id="UP001597512">
    <property type="component" value="Unassembled WGS sequence"/>
</dbReference>
<dbReference type="NCBIfam" id="TIGR00326">
    <property type="entry name" value="eubact_ribD"/>
    <property type="match status" value="1"/>
</dbReference>
<dbReference type="CDD" id="cd01284">
    <property type="entry name" value="Riboflavin_deaminase-reductase"/>
    <property type="match status" value="1"/>
</dbReference>
<dbReference type="InterPro" id="IPR004794">
    <property type="entry name" value="Eubact_RibD"/>
</dbReference>
<dbReference type="EC" id="3.5.4.26" evidence="12"/>
<evidence type="ECO:0000256" key="6">
    <source>
        <dbReference type="ARBA" id="ARBA00022619"/>
    </source>
</evidence>
<keyword evidence="11" id="KW-0511">Multifunctional enzyme</keyword>
<keyword evidence="6 12" id="KW-0686">Riboflavin biosynthesis</keyword>
<dbReference type="SUPFAM" id="SSF53597">
    <property type="entry name" value="Dihydrofolate reductase-like"/>
    <property type="match status" value="1"/>
</dbReference>
<dbReference type="Pfam" id="PF00383">
    <property type="entry name" value="dCMP_cyt_deam_1"/>
    <property type="match status" value="1"/>
</dbReference>
<dbReference type="EC" id="1.1.1.193" evidence="12"/>
<dbReference type="Gene3D" id="3.40.430.10">
    <property type="entry name" value="Dihydrofolate Reductase, subunit A"/>
    <property type="match status" value="1"/>
</dbReference>
<comment type="pathway">
    <text evidence="3 12">Cofactor biosynthesis; riboflavin biosynthesis; 5-amino-6-(D-ribitylamino)uracil from GTP: step 3/4.</text>
</comment>
<keyword evidence="9 12" id="KW-0521">NADP</keyword>
<protein>
    <recommendedName>
        <fullName evidence="12">Riboflavin biosynthesis protein RibD</fullName>
    </recommendedName>
    <domain>
        <recommendedName>
            <fullName evidence="12">Diaminohydroxyphosphoribosylaminopyrimidine deaminase</fullName>
            <shortName evidence="12">DRAP deaminase</shortName>
            <ecNumber evidence="12">3.5.4.26</ecNumber>
        </recommendedName>
        <alternativeName>
            <fullName evidence="12">Riboflavin-specific deaminase</fullName>
        </alternativeName>
    </domain>
    <domain>
        <recommendedName>
            <fullName evidence="12">5-amino-6-(5-phosphoribosylamino)uracil reductase</fullName>
            <ecNumber evidence="12">1.1.1.193</ecNumber>
        </recommendedName>
        <alternativeName>
            <fullName evidence="12">HTP reductase</fullName>
        </alternativeName>
    </domain>
</protein>
<accession>A0ABW6ADQ6</accession>
<comment type="cofactor">
    <cofactor evidence="12">
        <name>Zn(2+)</name>
        <dbReference type="ChEBI" id="CHEBI:29105"/>
    </cofactor>
    <text evidence="12">Binds 1 zinc ion.</text>
</comment>
<dbReference type="Gene3D" id="3.40.140.10">
    <property type="entry name" value="Cytidine Deaminase, domain 2"/>
    <property type="match status" value="1"/>
</dbReference>
<dbReference type="InterPro" id="IPR002734">
    <property type="entry name" value="RibDG_C"/>
</dbReference>